<evidence type="ECO:0000313" key="2">
    <source>
        <dbReference type="EMBL" id="PRY56183.1"/>
    </source>
</evidence>
<dbReference type="OrthoDB" id="3823476at2"/>
<accession>A0A2T0UE44</accession>
<dbReference type="RefSeq" id="WP_106366091.1">
    <property type="nucleotide sequence ID" value="NZ_PVTJ01000010.1"/>
</dbReference>
<dbReference type="PANTHER" id="PTHR35908:SF1">
    <property type="entry name" value="CONSERVED PROTEIN"/>
    <property type="match status" value="1"/>
</dbReference>
<protein>
    <recommendedName>
        <fullName evidence="1">Glyoxalase-like domain-containing protein</fullName>
    </recommendedName>
</protein>
<gene>
    <name evidence="2" type="ORF">B0I28_11065</name>
</gene>
<feature type="domain" description="Glyoxalase-like" evidence="1">
    <location>
        <begin position="7"/>
        <end position="147"/>
    </location>
</feature>
<dbReference type="Gene3D" id="3.10.180.10">
    <property type="entry name" value="2,3-Dihydroxybiphenyl 1,2-Dioxygenase, domain 1"/>
    <property type="match status" value="1"/>
</dbReference>
<evidence type="ECO:0000313" key="3">
    <source>
        <dbReference type="Proteomes" id="UP000238176"/>
    </source>
</evidence>
<dbReference type="PANTHER" id="PTHR35908">
    <property type="entry name" value="HYPOTHETICAL FUSION PROTEIN"/>
    <property type="match status" value="1"/>
</dbReference>
<sequence>MAVPFKICIDCTDPHRLADFWAAAMDYVVEDHSALIAMLLEQGVVTEEHTVEVHGRKGWKTAAAVRDPEAPFDPVRGTGKGMRLLFQVVPEPKTVKNRLHLDLHYGPDNYEAEADRLESLGATRLGAYDEDGAKWILMADPEGNEFCCHA</sequence>
<dbReference type="Pfam" id="PF18029">
    <property type="entry name" value="Glyoxalase_6"/>
    <property type="match status" value="1"/>
</dbReference>
<name>A0A2T0UE44_9ACTN</name>
<dbReference type="Proteomes" id="UP000238176">
    <property type="component" value="Unassembled WGS sequence"/>
</dbReference>
<keyword evidence="3" id="KW-1185">Reference proteome</keyword>
<dbReference type="InterPro" id="IPR041581">
    <property type="entry name" value="Glyoxalase_6"/>
</dbReference>
<dbReference type="EMBL" id="PVTJ01000010">
    <property type="protein sequence ID" value="PRY56183.1"/>
    <property type="molecule type" value="Genomic_DNA"/>
</dbReference>
<organism evidence="2 3">
    <name type="scientific">Glycomyces artemisiae</name>
    <dbReference type="NCBI Taxonomy" id="1076443"/>
    <lineage>
        <taxon>Bacteria</taxon>
        <taxon>Bacillati</taxon>
        <taxon>Actinomycetota</taxon>
        <taxon>Actinomycetes</taxon>
        <taxon>Glycomycetales</taxon>
        <taxon>Glycomycetaceae</taxon>
        <taxon>Glycomyces</taxon>
    </lineage>
</organism>
<dbReference type="SUPFAM" id="SSF54593">
    <property type="entry name" value="Glyoxalase/Bleomycin resistance protein/Dihydroxybiphenyl dioxygenase"/>
    <property type="match status" value="1"/>
</dbReference>
<proteinExistence type="predicted"/>
<evidence type="ECO:0000259" key="1">
    <source>
        <dbReference type="Pfam" id="PF18029"/>
    </source>
</evidence>
<dbReference type="InterPro" id="IPR029068">
    <property type="entry name" value="Glyas_Bleomycin-R_OHBP_Dase"/>
</dbReference>
<comment type="caution">
    <text evidence="2">The sequence shown here is derived from an EMBL/GenBank/DDBJ whole genome shotgun (WGS) entry which is preliminary data.</text>
</comment>
<dbReference type="AlphaFoldDB" id="A0A2T0UE44"/>
<reference evidence="2 3" key="1">
    <citation type="submission" date="2018-03" db="EMBL/GenBank/DDBJ databases">
        <title>Genomic Encyclopedia of Type Strains, Phase III (KMG-III): the genomes of soil and plant-associated and newly described type strains.</title>
        <authorList>
            <person name="Whitman W."/>
        </authorList>
    </citation>
    <scope>NUCLEOTIDE SEQUENCE [LARGE SCALE GENOMIC DNA]</scope>
    <source>
        <strain evidence="2 3">CGMCC 4.7067</strain>
    </source>
</reference>